<keyword evidence="4" id="KW-1133">Transmembrane helix</keyword>
<evidence type="ECO:0000256" key="2">
    <source>
        <dbReference type="ARBA" id="ARBA00009694"/>
    </source>
</evidence>
<dbReference type="GO" id="GO:0016020">
    <property type="term" value="C:membrane"/>
    <property type="evidence" value="ECO:0007669"/>
    <property type="project" value="UniProtKB-SubCell"/>
</dbReference>
<reference evidence="7" key="1">
    <citation type="submission" date="2016-09" db="EMBL/GenBank/DDBJ databases">
        <authorList>
            <person name="Lysoe E."/>
        </authorList>
    </citation>
    <scope>NUCLEOTIDE SEQUENCE [LARGE SCALE GENOMIC DNA]</scope>
    <source>
        <strain evidence="7">LJ96T</strain>
    </source>
</reference>
<dbReference type="PATRIC" id="fig|1440763.5.peg.349"/>
<comment type="similarity">
    <text evidence="2">Belongs to the UPF0382 family.</text>
</comment>
<dbReference type="PANTHER" id="PTHR43461">
    <property type="entry name" value="TRANSMEMBRANE PROTEIN 256"/>
    <property type="match status" value="1"/>
</dbReference>
<comment type="subcellular location">
    <subcellularLocation>
        <location evidence="1">Membrane</location>
        <topology evidence="1">Multi-pass membrane protein</topology>
    </subcellularLocation>
</comment>
<dbReference type="PANTHER" id="PTHR43461:SF1">
    <property type="entry name" value="TRANSMEMBRANE PROTEIN 256"/>
    <property type="match status" value="1"/>
</dbReference>
<evidence type="ECO:0000256" key="4">
    <source>
        <dbReference type="ARBA" id="ARBA00022989"/>
    </source>
</evidence>
<evidence type="ECO:0000313" key="7">
    <source>
        <dbReference type="Proteomes" id="UP000182987"/>
    </source>
</evidence>
<proteinExistence type="inferred from homology"/>
<accession>A0A0G9HG87</accession>
<dbReference type="AlphaFoldDB" id="A0A0G9HG87"/>
<sequence length="127" mass="12754">MRQHVSGAQALLAGIAGASAVALGAFGAHALHGVVDEHGLGIWHTGVEYHFWHALALFVAVIGLPSGRARSVAIALFSLGIVLFSGSLYALAVGAPRLVGLVTPVGGVAFIGGWIAAAMSLRVAPAP</sequence>
<dbReference type="Proteomes" id="UP000182987">
    <property type="component" value="Chromosome"/>
</dbReference>
<protein>
    <submittedName>
        <fullName evidence="6">Uncharacterized protein</fullName>
    </submittedName>
</protein>
<dbReference type="STRING" id="1440763.BJI69_12730"/>
<dbReference type="KEGG" id="lrz:BJI69_12730"/>
<gene>
    <name evidence="6" type="ORF">BJI69_12730</name>
</gene>
<dbReference type="OrthoDB" id="9802121at2"/>
<keyword evidence="3" id="KW-0812">Transmembrane</keyword>
<keyword evidence="7" id="KW-1185">Reference proteome</keyword>
<evidence type="ECO:0000256" key="3">
    <source>
        <dbReference type="ARBA" id="ARBA00022692"/>
    </source>
</evidence>
<dbReference type="RefSeq" id="WP_046966357.1">
    <property type="nucleotide sequence ID" value="NZ_CP017480.1"/>
</dbReference>
<dbReference type="EMBL" id="CP017480">
    <property type="protein sequence ID" value="APG04679.1"/>
    <property type="molecule type" value="Genomic_DNA"/>
</dbReference>
<dbReference type="Pfam" id="PF04241">
    <property type="entry name" value="DUF423"/>
    <property type="match status" value="1"/>
</dbReference>
<evidence type="ECO:0000256" key="5">
    <source>
        <dbReference type="ARBA" id="ARBA00023136"/>
    </source>
</evidence>
<organism evidence="6 7">
    <name type="scientific">Luteibacter rhizovicinus DSM 16549</name>
    <dbReference type="NCBI Taxonomy" id="1440763"/>
    <lineage>
        <taxon>Bacteria</taxon>
        <taxon>Pseudomonadati</taxon>
        <taxon>Pseudomonadota</taxon>
        <taxon>Gammaproteobacteria</taxon>
        <taxon>Lysobacterales</taxon>
        <taxon>Rhodanobacteraceae</taxon>
        <taxon>Luteibacter</taxon>
    </lineage>
</organism>
<evidence type="ECO:0000256" key="1">
    <source>
        <dbReference type="ARBA" id="ARBA00004141"/>
    </source>
</evidence>
<evidence type="ECO:0000313" key="6">
    <source>
        <dbReference type="EMBL" id="APG04679.1"/>
    </source>
</evidence>
<keyword evidence="5" id="KW-0472">Membrane</keyword>
<name>A0A0G9HG87_9GAMM</name>
<dbReference type="InterPro" id="IPR006696">
    <property type="entry name" value="DUF423"/>
</dbReference>